<evidence type="ECO:0000256" key="9">
    <source>
        <dbReference type="SAM" id="Phobius"/>
    </source>
</evidence>
<dbReference type="Pfam" id="PF06151">
    <property type="entry name" value="Trehalose_recp"/>
    <property type="match status" value="1"/>
</dbReference>
<keyword evidence="3" id="KW-1003">Cell membrane</keyword>
<keyword evidence="7 8" id="KW-0675">Receptor</keyword>
<feature type="transmembrane region" description="Helical" evidence="9">
    <location>
        <begin position="106"/>
        <end position="130"/>
    </location>
</feature>
<feature type="transmembrane region" description="Helical" evidence="9">
    <location>
        <begin position="192"/>
        <end position="212"/>
    </location>
</feature>
<dbReference type="EMBL" id="UFQT01001122">
    <property type="protein sequence ID" value="SSX29030.1"/>
    <property type="molecule type" value="Genomic_DNA"/>
</dbReference>
<keyword evidence="8" id="KW-0807">Transducer</keyword>
<evidence type="ECO:0000256" key="1">
    <source>
        <dbReference type="ARBA" id="ARBA00004651"/>
    </source>
</evidence>
<gene>
    <name evidence="10" type="primary">CSON000778</name>
</gene>
<dbReference type="GO" id="GO:0005886">
    <property type="term" value="C:plasma membrane"/>
    <property type="evidence" value="ECO:0007669"/>
    <property type="project" value="UniProtKB-SubCell"/>
</dbReference>
<protein>
    <recommendedName>
        <fullName evidence="8">Gustatory receptor</fullName>
    </recommendedName>
</protein>
<keyword evidence="4 9" id="KW-0812">Transmembrane</keyword>
<comment type="function">
    <text evidence="8">Plays a role in the sugar gustatory response.</text>
</comment>
<evidence type="ECO:0000256" key="8">
    <source>
        <dbReference type="PIRNR" id="PIRNR038981"/>
    </source>
</evidence>
<evidence type="ECO:0000313" key="10">
    <source>
        <dbReference type="EMBL" id="SSX29030.1"/>
    </source>
</evidence>
<keyword evidence="5 9" id="KW-1133">Transmembrane helix</keyword>
<feature type="transmembrane region" description="Helical" evidence="9">
    <location>
        <begin position="330"/>
        <end position="351"/>
    </location>
</feature>
<evidence type="ECO:0000256" key="3">
    <source>
        <dbReference type="ARBA" id="ARBA00022475"/>
    </source>
</evidence>
<dbReference type="AlphaFoldDB" id="A0A336MGF6"/>
<dbReference type="VEuPathDB" id="VectorBase:CSON000778"/>
<dbReference type="GO" id="GO:0007165">
    <property type="term" value="P:signal transduction"/>
    <property type="evidence" value="ECO:0007669"/>
    <property type="project" value="UniProtKB-KW"/>
</dbReference>
<proteinExistence type="inferred from homology"/>
<organism evidence="10">
    <name type="scientific">Culicoides sonorensis</name>
    <name type="common">Biting midge</name>
    <dbReference type="NCBI Taxonomy" id="179676"/>
    <lineage>
        <taxon>Eukaryota</taxon>
        <taxon>Metazoa</taxon>
        <taxon>Ecdysozoa</taxon>
        <taxon>Arthropoda</taxon>
        <taxon>Hexapoda</taxon>
        <taxon>Insecta</taxon>
        <taxon>Pterygota</taxon>
        <taxon>Neoptera</taxon>
        <taxon>Endopterygota</taxon>
        <taxon>Diptera</taxon>
        <taxon>Nematocera</taxon>
        <taxon>Chironomoidea</taxon>
        <taxon>Ceratopogonidae</taxon>
        <taxon>Ceratopogoninae</taxon>
        <taxon>Culicoides</taxon>
        <taxon>Monoculicoides</taxon>
    </lineage>
</organism>
<keyword evidence="6 9" id="KW-0472">Membrane</keyword>
<dbReference type="PIRSF" id="PIRSF038981">
    <property type="entry name" value="GRP"/>
    <property type="match status" value="1"/>
</dbReference>
<sequence>MNIGHQQLENYIANKRNEVIDMNNDENDNNFNGTAVYYRKISVDIKMKRSHDMKSVRSCSGPKKRCQYFHEAMKWVIFVLQIFSLFPVSGFMSLDPNRINVNKPRFMIFINKLLFIMACCEFILMIKIYINQGVSFNDLSRISFYLSSLYAVYALHQLANSWKGFVLYWNSIEKDFLEKFYNEYNPNIKLKIIFVLVILMSFGIFDHVVFLMDLVADTNQTHFQCNITKYTTWEFLLHRFRPQYLILFNYHPVLLFVTEWIDVCLTCAWTLQDMFIIAISIVLTARFAQWNARVKRYELQVVPARIWFELREDFTKLTELVMKVDETMSMIILIASASNLYQICTNIFQSLAPRPDILDNVQFWFSLIFTISRTLLMLHFVAELNEKSFESRLTLRLIPSKGWCSEAQRLLDQMVTTEIALSGRKLFYITRHSILVIVASVLTYEIVLIDRIPKEPLNTIKCS</sequence>
<evidence type="ECO:0000256" key="7">
    <source>
        <dbReference type="ARBA" id="ARBA00023170"/>
    </source>
</evidence>
<evidence type="ECO:0000256" key="5">
    <source>
        <dbReference type="ARBA" id="ARBA00022989"/>
    </source>
</evidence>
<dbReference type="PANTHER" id="PTHR21421:SF35">
    <property type="entry name" value="GUSTATORY RECEPTOR FOR SUGAR TASTE 64B-RELATED"/>
    <property type="match status" value="1"/>
</dbReference>
<accession>A0A336MGF6</accession>
<comment type="subcellular location">
    <subcellularLocation>
        <location evidence="1">Cell membrane</location>
        <topology evidence="1">Multi-pass membrane protein</topology>
    </subcellularLocation>
</comment>
<feature type="transmembrane region" description="Helical" evidence="9">
    <location>
        <begin position="363"/>
        <end position="382"/>
    </location>
</feature>
<evidence type="ECO:0000256" key="4">
    <source>
        <dbReference type="ARBA" id="ARBA00022692"/>
    </source>
</evidence>
<dbReference type="InterPro" id="IPR009318">
    <property type="entry name" value="Gustatory_rcpt"/>
</dbReference>
<feature type="transmembrane region" description="Helical" evidence="9">
    <location>
        <begin position="142"/>
        <end position="159"/>
    </location>
</feature>
<dbReference type="PANTHER" id="PTHR21421">
    <property type="entry name" value="GUSTATORY RECEPTOR"/>
    <property type="match status" value="1"/>
</dbReference>
<dbReference type="GO" id="GO:0033041">
    <property type="term" value="F:sweet taste receptor activity"/>
    <property type="evidence" value="ECO:0007669"/>
    <property type="project" value="TreeGrafter"/>
</dbReference>
<feature type="transmembrane region" description="Helical" evidence="9">
    <location>
        <begin position="72"/>
        <end position="94"/>
    </location>
</feature>
<comment type="similarity">
    <text evidence="2">Belongs to the insect chemoreceptor superfamily. Gustatory receptor (GR) family. Gr5a subfamily.</text>
</comment>
<reference evidence="10" key="1">
    <citation type="submission" date="2018-07" db="EMBL/GenBank/DDBJ databases">
        <authorList>
            <person name="Quirk P.G."/>
            <person name="Krulwich T.A."/>
        </authorList>
    </citation>
    <scope>NUCLEOTIDE SEQUENCE</scope>
</reference>
<evidence type="ECO:0000256" key="6">
    <source>
        <dbReference type="ARBA" id="ARBA00023136"/>
    </source>
</evidence>
<name>A0A336MGF6_CULSO</name>
<evidence type="ECO:0000256" key="2">
    <source>
        <dbReference type="ARBA" id="ARBA00005327"/>
    </source>
</evidence>